<comment type="caution">
    <text evidence="3">The sequence shown here is derived from an EMBL/GenBank/DDBJ whole genome shotgun (WGS) entry which is preliminary data.</text>
</comment>
<dbReference type="AlphaFoldDB" id="A0A369W7H8"/>
<dbReference type="SUPFAM" id="SSF56281">
    <property type="entry name" value="Metallo-hydrolase/oxidoreductase"/>
    <property type="match status" value="1"/>
</dbReference>
<dbReference type="InterPro" id="IPR036866">
    <property type="entry name" value="RibonucZ/Hydroxyglut_hydro"/>
</dbReference>
<accession>A0A369W7H8</accession>
<dbReference type="InterPro" id="IPR050662">
    <property type="entry name" value="Sec-metab_biosynth-thioest"/>
</dbReference>
<dbReference type="PANTHER" id="PTHR23131:SF0">
    <property type="entry name" value="ENDORIBONUCLEASE LACTB2"/>
    <property type="match status" value="1"/>
</dbReference>
<dbReference type="EMBL" id="QQNH01000001">
    <property type="protein sequence ID" value="RDE10548.1"/>
    <property type="molecule type" value="Genomic_DNA"/>
</dbReference>
<evidence type="ECO:0000313" key="4">
    <source>
        <dbReference type="Proteomes" id="UP000253759"/>
    </source>
</evidence>
<feature type="domain" description="Metallo-beta-lactamase" evidence="2">
    <location>
        <begin position="43"/>
        <end position="219"/>
    </location>
</feature>
<gene>
    <name evidence="3" type="ORF">DVH29_00950</name>
</gene>
<keyword evidence="3" id="KW-0378">Hydrolase</keyword>
<dbReference type="GO" id="GO:0016787">
    <property type="term" value="F:hydrolase activity"/>
    <property type="evidence" value="ECO:0007669"/>
    <property type="project" value="UniProtKB-KW"/>
</dbReference>
<dbReference type="OrthoDB" id="9788263at2"/>
<dbReference type="RefSeq" id="WP_114644268.1">
    <property type="nucleotide sequence ID" value="NZ_QQNH01000001.1"/>
</dbReference>
<evidence type="ECO:0000313" key="3">
    <source>
        <dbReference type="EMBL" id="RDE10548.1"/>
    </source>
</evidence>
<keyword evidence="4" id="KW-1185">Reference proteome</keyword>
<protein>
    <submittedName>
        <fullName evidence="3">MBL fold metallo-hydrolase</fullName>
    </submittedName>
</protein>
<dbReference type="Gene3D" id="3.60.15.10">
    <property type="entry name" value="Ribonuclease Z/Hydroxyacylglutathione hydrolase-like"/>
    <property type="match status" value="1"/>
</dbReference>
<dbReference type="InterPro" id="IPR036388">
    <property type="entry name" value="WH-like_DNA-bd_sf"/>
</dbReference>
<dbReference type="SMART" id="SM00849">
    <property type="entry name" value="Lactamase_B"/>
    <property type="match status" value="1"/>
</dbReference>
<dbReference type="InterPro" id="IPR001279">
    <property type="entry name" value="Metallo-B-lactamas"/>
</dbReference>
<reference evidence="4" key="1">
    <citation type="submission" date="2018-07" db="EMBL/GenBank/DDBJ databases">
        <authorList>
            <person name="Liu B.-T."/>
            <person name="Du Z."/>
        </authorList>
    </citation>
    <scope>NUCLEOTIDE SEQUENCE [LARGE SCALE GENOMIC DNA]</scope>
    <source>
        <strain evidence="4">XYN52</strain>
    </source>
</reference>
<evidence type="ECO:0000259" key="2">
    <source>
        <dbReference type="SMART" id="SM00849"/>
    </source>
</evidence>
<feature type="region of interest" description="Disordered" evidence="1">
    <location>
        <begin position="1"/>
        <end position="23"/>
    </location>
</feature>
<dbReference type="Gene3D" id="1.10.10.10">
    <property type="entry name" value="Winged helix-like DNA-binding domain superfamily/Winged helix DNA-binding domain"/>
    <property type="match status" value="1"/>
</dbReference>
<name>A0A369W7H8_9HYPH</name>
<proteinExistence type="predicted"/>
<evidence type="ECO:0000256" key="1">
    <source>
        <dbReference type="SAM" id="MobiDB-lite"/>
    </source>
</evidence>
<dbReference type="Proteomes" id="UP000253759">
    <property type="component" value="Unassembled WGS sequence"/>
</dbReference>
<sequence>MPASNQTPVYSKDFDPQTGRPVPLGPGLARVTAPNASPYTFTGTNSYLIGERAVAVLDPGPDDSAHLEALLAAIGGREVLAVLLTHTHRDHCGLARRLMARTGASLWSGGPHRLSRPLKPFEINPFRRAGDFRLKPDRRLEDGEALEIDGVALRVVATPGHCANHLAFALPEHDAVLVGDHVMGWNSTVIATPDGDLGAYLRSLERLIALEQRVYHSGHGGPLADGPAFARALKSHRLMRNGQLLDVVGRGPISLAAAVAQVYPGLGGRLRLAAQRTLLSHAEYLQSEGRLRISRGLLGLRLLPR</sequence>
<dbReference type="PANTHER" id="PTHR23131">
    <property type="entry name" value="ENDORIBONUCLEASE LACTB2"/>
    <property type="match status" value="1"/>
</dbReference>
<dbReference type="CDD" id="cd16278">
    <property type="entry name" value="metallo-hydrolase-like_MBL-fold"/>
    <property type="match status" value="1"/>
</dbReference>
<organism evidence="3 4">
    <name type="scientific">Pelagibacterium lacus</name>
    <dbReference type="NCBI Taxonomy" id="2282655"/>
    <lineage>
        <taxon>Bacteria</taxon>
        <taxon>Pseudomonadati</taxon>
        <taxon>Pseudomonadota</taxon>
        <taxon>Alphaproteobacteria</taxon>
        <taxon>Hyphomicrobiales</taxon>
        <taxon>Devosiaceae</taxon>
        <taxon>Pelagibacterium</taxon>
    </lineage>
</organism>
<dbReference type="Pfam" id="PF00753">
    <property type="entry name" value="Lactamase_B"/>
    <property type="match status" value="1"/>
</dbReference>